<comment type="caution">
    <text evidence="2">The sequence shown here is derived from an EMBL/GenBank/DDBJ whole genome shotgun (WGS) entry which is preliminary data.</text>
</comment>
<accession>X1FTK8</accession>
<feature type="transmembrane region" description="Helical" evidence="1">
    <location>
        <begin position="12"/>
        <end position="32"/>
    </location>
</feature>
<gene>
    <name evidence="2" type="ORF">S03H2_17590</name>
</gene>
<organism evidence="2">
    <name type="scientific">marine sediment metagenome</name>
    <dbReference type="NCBI Taxonomy" id="412755"/>
    <lineage>
        <taxon>unclassified sequences</taxon>
        <taxon>metagenomes</taxon>
        <taxon>ecological metagenomes</taxon>
    </lineage>
</organism>
<keyword evidence="1" id="KW-1133">Transmembrane helix</keyword>
<keyword evidence="1" id="KW-0812">Transmembrane</keyword>
<proteinExistence type="predicted"/>
<evidence type="ECO:0000313" key="2">
    <source>
        <dbReference type="EMBL" id="GAH32689.1"/>
    </source>
</evidence>
<sequence>MKLKQHIKENWVWYAYGLLVVLGFIALILLRANTINDIGWRLVK</sequence>
<protein>
    <submittedName>
        <fullName evidence="2">Uncharacterized protein</fullName>
    </submittedName>
</protein>
<dbReference type="AlphaFoldDB" id="X1FTK8"/>
<keyword evidence="1" id="KW-0472">Membrane</keyword>
<reference evidence="2" key="1">
    <citation type="journal article" date="2014" name="Front. Microbiol.">
        <title>High frequency of phylogenetically diverse reductive dehalogenase-homologous genes in deep subseafloor sedimentary metagenomes.</title>
        <authorList>
            <person name="Kawai M."/>
            <person name="Futagami T."/>
            <person name="Toyoda A."/>
            <person name="Takaki Y."/>
            <person name="Nishi S."/>
            <person name="Hori S."/>
            <person name="Arai W."/>
            <person name="Tsubouchi T."/>
            <person name="Morono Y."/>
            <person name="Uchiyama I."/>
            <person name="Ito T."/>
            <person name="Fujiyama A."/>
            <person name="Inagaki F."/>
            <person name="Takami H."/>
        </authorList>
    </citation>
    <scope>NUCLEOTIDE SEQUENCE</scope>
    <source>
        <strain evidence="2">Expedition CK06-06</strain>
    </source>
</reference>
<dbReference type="EMBL" id="BARU01009086">
    <property type="protein sequence ID" value="GAH32689.1"/>
    <property type="molecule type" value="Genomic_DNA"/>
</dbReference>
<name>X1FTK8_9ZZZZ</name>
<evidence type="ECO:0000256" key="1">
    <source>
        <dbReference type="SAM" id="Phobius"/>
    </source>
</evidence>